<keyword evidence="1" id="KW-0812">Transmembrane</keyword>
<feature type="transmembrane region" description="Helical" evidence="1">
    <location>
        <begin position="36"/>
        <end position="57"/>
    </location>
</feature>
<reference evidence="2" key="1">
    <citation type="submission" date="2024-03" db="EMBL/GenBank/DDBJ databases">
        <title>Diverse circular DNA viruses in blood, oral, and fecal samples of captive lemurs.</title>
        <authorList>
            <person name="Paietta E.N."/>
            <person name="Kraberger S."/>
            <person name="Lund M.C."/>
            <person name="Custer J.M."/>
            <person name="Vargas K.M."/>
            <person name="Ehmke E.E."/>
            <person name="Yoder A.D."/>
            <person name="Varsani A."/>
        </authorList>
    </citation>
    <scope>NUCLEOTIDE SEQUENCE</scope>
    <source>
        <strain evidence="2">Duke_21_1</strain>
    </source>
</reference>
<organism evidence="2">
    <name type="scientific">Dulem virus 40</name>
    <dbReference type="NCBI Taxonomy" id="3145758"/>
    <lineage>
        <taxon>Viruses</taxon>
        <taxon>Duplodnaviria</taxon>
        <taxon>Heunggongvirae</taxon>
        <taxon>Uroviricota</taxon>
        <taxon>Caudoviricetes</taxon>
    </lineage>
</organism>
<accession>A0AAU8AWF4</accession>
<proteinExistence type="predicted"/>
<keyword evidence="1" id="KW-0472">Membrane</keyword>
<keyword evidence="1" id="KW-1133">Transmembrane helix</keyword>
<evidence type="ECO:0000313" key="2">
    <source>
        <dbReference type="EMBL" id="XCD03675.1"/>
    </source>
</evidence>
<evidence type="ECO:0000256" key="1">
    <source>
        <dbReference type="SAM" id="Phobius"/>
    </source>
</evidence>
<name>A0AAU8AWF4_9CAUD</name>
<protein>
    <submittedName>
        <fullName evidence="2">Uncharacterized protein</fullName>
    </submittedName>
</protein>
<dbReference type="EMBL" id="PP511379">
    <property type="protein sequence ID" value="XCD03675.1"/>
    <property type="molecule type" value="Genomic_DNA"/>
</dbReference>
<sequence>MIAERKTLPFFHPPRLPLVSSSEVQRFHGLPPIYQILFHSSLLFLPVLVTLHLYPYSQVVAYRCRLRCQW</sequence>